<proteinExistence type="predicted"/>
<evidence type="ECO:0000256" key="1">
    <source>
        <dbReference type="PROSITE-ProRule" id="PRU00110"/>
    </source>
</evidence>
<feature type="compositionally biased region" description="Low complexity" evidence="2">
    <location>
        <begin position="160"/>
        <end position="169"/>
    </location>
</feature>
<accession>A0ABW8WM95</accession>
<dbReference type="RefSeq" id="WP_408019827.1">
    <property type="nucleotide sequence ID" value="NZ_JBFQGM010000005.1"/>
</dbReference>
<dbReference type="SMART" id="SM00073">
    <property type="entry name" value="HPT"/>
    <property type="match status" value="1"/>
</dbReference>
<dbReference type="SUPFAM" id="SSF47226">
    <property type="entry name" value="Histidine-containing phosphotransfer domain, HPT domain"/>
    <property type="match status" value="1"/>
</dbReference>
<dbReference type="Proteomes" id="UP001628874">
    <property type="component" value="Unassembled WGS sequence"/>
</dbReference>
<keyword evidence="1" id="KW-0597">Phosphoprotein</keyword>
<protein>
    <submittedName>
        <fullName evidence="4">Hpt domain-containing protein</fullName>
    </submittedName>
</protein>
<evidence type="ECO:0000256" key="2">
    <source>
        <dbReference type="SAM" id="MobiDB-lite"/>
    </source>
</evidence>
<evidence type="ECO:0000313" key="4">
    <source>
        <dbReference type="EMBL" id="MFL9462138.1"/>
    </source>
</evidence>
<dbReference type="Pfam" id="PF01627">
    <property type="entry name" value="Hpt"/>
    <property type="match status" value="1"/>
</dbReference>
<keyword evidence="5" id="KW-1185">Reference proteome</keyword>
<dbReference type="InterPro" id="IPR051315">
    <property type="entry name" value="Bact_Chemotaxis_CheA"/>
</dbReference>
<dbReference type="InterPro" id="IPR008207">
    <property type="entry name" value="Sig_transdc_His_kin_Hpt_dom"/>
</dbReference>
<dbReference type="InterPro" id="IPR036641">
    <property type="entry name" value="HPT_dom_sf"/>
</dbReference>
<reference evidence="4 5" key="1">
    <citation type="submission" date="2024-07" db="EMBL/GenBank/DDBJ databases">
        <authorList>
            <person name="Tripathy S."/>
        </authorList>
    </citation>
    <scope>NUCLEOTIDE SEQUENCE [LARGE SCALE GENOMIC DNA]</scope>
    <source>
        <strain evidence="4 5">VB-61278_2</strain>
    </source>
</reference>
<dbReference type="PROSITE" id="PS50894">
    <property type="entry name" value="HPT"/>
    <property type="match status" value="1"/>
</dbReference>
<name>A0ABW8WM95_9CYAN</name>
<feature type="domain" description="HPt" evidence="3">
    <location>
        <begin position="5"/>
        <end position="112"/>
    </location>
</feature>
<feature type="modified residue" description="Phosphohistidine" evidence="1">
    <location>
        <position position="52"/>
    </location>
</feature>
<dbReference type="PANTHER" id="PTHR43395">
    <property type="entry name" value="SENSOR HISTIDINE KINASE CHEA"/>
    <property type="match status" value="1"/>
</dbReference>
<feature type="region of interest" description="Disordered" evidence="2">
    <location>
        <begin position="134"/>
        <end position="169"/>
    </location>
</feature>
<dbReference type="EMBL" id="JBFQGM010000005">
    <property type="protein sequence ID" value="MFL9462138.1"/>
    <property type="molecule type" value="Genomic_DNA"/>
</dbReference>
<dbReference type="Gene3D" id="1.20.120.160">
    <property type="entry name" value="HPT domain"/>
    <property type="match status" value="1"/>
</dbReference>
<dbReference type="PANTHER" id="PTHR43395:SF1">
    <property type="entry name" value="CHEMOTAXIS PROTEIN CHEA"/>
    <property type="match status" value="1"/>
</dbReference>
<feature type="compositionally biased region" description="Pro residues" evidence="2">
    <location>
        <begin position="136"/>
        <end position="159"/>
    </location>
</feature>
<organism evidence="4 5">
    <name type="scientific">Scytonema tolypothrichoides VB-61278_2</name>
    <dbReference type="NCBI Taxonomy" id="3232314"/>
    <lineage>
        <taxon>Bacteria</taxon>
        <taxon>Bacillati</taxon>
        <taxon>Cyanobacteriota</taxon>
        <taxon>Cyanophyceae</taxon>
        <taxon>Nostocales</taxon>
        <taxon>Scytonemataceae</taxon>
        <taxon>Scytonema</taxon>
    </lineage>
</organism>
<gene>
    <name evidence="4" type="ORF">AB0759_16070</name>
</gene>
<dbReference type="CDD" id="cd00088">
    <property type="entry name" value="HPT"/>
    <property type="match status" value="1"/>
</dbReference>
<sequence length="169" mass="18280">MTEEINVNNLSLLDLFCMEVKAQVAVMNNSLLALEGKPKPKEELTALMRAAHSIKGAARIVHIDAVVTLAHIMEDCFAAAQAEKIVLTTADVDILLQGVDILSHIADICANNPNEQPLEDTRMRSLVTAIANIQTSPPPPISPSPPLPLSPSPPHPLPYLQPRSASWCR</sequence>
<comment type="caution">
    <text evidence="4">The sequence shown here is derived from an EMBL/GenBank/DDBJ whole genome shotgun (WGS) entry which is preliminary data.</text>
</comment>
<evidence type="ECO:0000259" key="3">
    <source>
        <dbReference type="PROSITE" id="PS50894"/>
    </source>
</evidence>
<evidence type="ECO:0000313" key="5">
    <source>
        <dbReference type="Proteomes" id="UP001628874"/>
    </source>
</evidence>